<keyword evidence="6" id="KW-1185">Reference proteome</keyword>
<dbReference type="EMBL" id="JAEPRB010000075">
    <property type="protein sequence ID" value="KAG2222773.1"/>
    <property type="molecule type" value="Genomic_DNA"/>
</dbReference>
<sequence>MSIVPEWFDKRRGLALGIASTGQSLGSLVSPLVITAITEKLDIQWCYRIMSLMMVVSGTIACILFKESHTARKNNRSEKSPSKEKPKLKDIFQFRVLRNPTFILWCIADILFEGAYYVPYYFLPAHATYLQLSPEKGSALISVMSATNLCGRLFCGYVGDRIGHINTVIIYGFITMLTCLLMWTFAENYGLLMTFAAFFGFFGSAFLTLVSAVTAVVVGIDHLQSAFSAFLVVTVFCMLGPTAAATLELATTWKPFLSYELFTGICYAVGVIFMLAVKLMVDKRFLKIV</sequence>
<dbReference type="InterPro" id="IPR020846">
    <property type="entry name" value="MFS_dom"/>
</dbReference>
<feature type="transmembrane region" description="Helical" evidence="3">
    <location>
        <begin position="168"/>
        <end position="186"/>
    </location>
</feature>
<evidence type="ECO:0000256" key="3">
    <source>
        <dbReference type="SAM" id="Phobius"/>
    </source>
</evidence>
<feature type="transmembrane region" description="Helical" evidence="3">
    <location>
        <begin position="12"/>
        <end position="37"/>
    </location>
</feature>
<dbReference type="AlphaFoldDB" id="A0A8H7VNC0"/>
<feature type="transmembrane region" description="Helical" evidence="3">
    <location>
        <begin position="139"/>
        <end position="159"/>
    </location>
</feature>
<dbReference type="InterPro" id="IPR011701">
    <property type="entry name" value="MFS"/>
</dbReference>
<dbReference type="GO" id="GO:0016020">
    <property type="term" value="C:membrane"/>
    <property type="evidence" value="ECO:0007669"/>
    <property type="project" value="UniProtKB-SubCell"/>
</dbReference>
<feature type="transmembrane region" description="Helical" evidence="3">
    <location>
        <begin position="227"/>
        <end position="247"/>
    </location>
</feature>
<feature type="transmembrane region" description="Helical" evidence="3">
    <location>
        <begin position="49"/>
        <end position="66"/>
    </location>
</feature>
<dbReference type="SUPFAM" id="SSF103473">
    <property type="entry name" value="MFS general substrate transporter"/>
    <property type="match status" value="1"/>
</dbReference>
<dbReference type="PROSITE" id="PS50850">
    <property type="entry name" value="MFS"/>
    <property type="match status" value="1"/>
</dbReference>
<dbReference type="PANTHER" id="PTHR11360">
    <property type="entry name" value="MONOCARBOXYLATE TRANSPORTER"/>
    <property type="match status" value="1"/>
</dbReference>
<keyword evidence="3" id="KW-0812">Transmembrane</keyword>
<feature type="domain" description="Major facilitator superfamily (MFS) profile" evidence="4">
    <location>
        <begin position="1"/>
        <end position="282"/>
    </location>
</feature>
<evidence type="ECO:0000313" key="6">
    <source>
        <dbReference type="Proteomes" id="UP000646827"/>
    </source>
</evidence>
<gene>
    <name evidence="5" type="ORF">INT45_013137</name>
</gene>
<dbReference type="Gene3D" id="1.20.1250.20">
    <property type="entry name" value="MFS general substrate transporter like domains"/>
    <property type="match status" value="1"/>
</dbReference>
<dbReference type="PANTHER" id="PTHR11360:SF284">
    <property type="entry name" value="EG:103B4.3 PROTEIN-RELATED"/>
    <property type="match status" value="1"/>
</dbReference>
<organism evidence="5 6">
    <name type="scientific">Circinella minor</name>
    <dbReference type="NCBI Taxonomy" id="1195481"/>
    <lineage>
        <taxon>Eukaryota</taxon>
        <taxon>Fungi</taxon>
        <taxon>Fungi incertae sedis</taxon>
        <taxon>Mucoromycota</taxon>
        <taxon>Mucoromycotina</taxon>
        <taxon>Mucoromycetes</taxon>
        <taxon>Mucorales</taxon>
        <taxon>Lichtheimiaceae</taxon>
        <taxon>Circinella</taxon>
    </lineage>
</organism>
<comment type="similarity">
    <text evidence="2">Belongs to the major facilitator superfamily. Monocarboxylate porter (TC 2.A.1.13) family.</text>
</comment>
<name>A0A8H7VNC0_9FUNG</name>
<keyword evidence="3" id="KW-0472">Membrane</keyword>
<reference evidence="5 6" key="1">
    <citation type="submission" date="2020-12" db="EMBL/GenBank/DDBJ databases">
        <title>Metabolic potential, ecology and presence of endohyphal bacteria is reflected in genomic diversity of Mucoromycotina.</title>
        <authorList>
            <person name="Muszewska A."/>
            <person name="Okrasinska A."/>
            <person name="Steczkiewicz K."/>
            <person name="Drgas O."/>
            <person name="Orlowska M."/>
            <person name="Perlinska-Lenart U."/>
            <person name="Aleksandrzak-Piekarczyk T."/>
            <person name="Szatraj K."/>
            <person name="Zielenkiewicz U."/>
            <person name="Pilsyk S."/>
            <person name="Malc E."/>
            <person name="Mieczkowski P."/>
            <person name="Kruszewska J.S."/>
            <person name="Biernat P."/>
            <person name="Pawlowska J."/>
        </authorList>
    </citation>
    <scope>NUCLEOTIDE SEQUENCE [LARGE SCALE GENOMIC DNA]</scope>
    <source>
        <strain evidence="5 6">CBS 142.35</strain>
    </source>
</reference>
<dbReference type="Proteomes" id="UP000646827">
    <property type="component" value="Unassembled WGS sequence"/>
</dbReference>
<dbReference type="GO" id="GO:0022857">
    <property type="term" value="F:transmembrane transporter activity"/>
    <property type="evidence" value="ECO:0007669"/>
    <property type="project" value="InterPro"/>
</dbReference>
<dbReference type="Pfam" id="PF07690">
    <property type="entry name" value="MFS_1"/>
    <property type="match status" value="1"/>
</dbReference>
<dbReference type="InterPro" id="IPR036259">
    <property type="entry name" value="MFS_trans_sf"/>
</dbReference>
<feature type="transmembrane region" description="Helical" evidence="3">
    <location>
        <begin position="102"/>
        <end position="119"/>
    </location>
</feature>
<comment type="subcellular location">
    <subcellularLocation>
        <location evidence="1">Membrane</location>
        <topology evidence="1">Multi-pass membrane protein</topology>
    </subcellularLocation>
</comment>
<evidence type="ECO:0000256" key="1">
    <source>
        <dbReference type="ARBA" id="ARBA00004141"/>
    </source>
</evidence>
<accession>A0A8H7VNC0</accession>
<evidence type="ECO:0000259" key="4">
    <source>
        <dbReference type="PROSITE" id="PS50850"/>
    </source>
</evidence>
<feature type="transmembrane region" description="Helical" evidence="3">
    <location>
        <begin position="259"/>
        <end position="281"/>
    </location>
</feature>
<comment type="caution">
    <text evidence="5">The sequence shown here is derived from an EMBL/GenBank/DDBJ whole genome shotgun (WGS) entry which is preliminary data.</text>
</comment>
<protein>
    <recommendedName>
        <fullName evidence="4">Major facilitator superfamily (MFS) profile domain-containing protein</fullName>
    </recommendedName>
</protein>
<evidence type="ECO:0000256" key="2">
    <source>
        <dbReference type="ARBA" id="ARBA00006727"/>
    </source>
</evidence>
<dbReference type="OrthoDB" id="6499973at2759"/>
<keyword evidence="3" id="KW-1133">Transmembrane helix</keyword>
<dbReference type="InterPro" id="IPR050327">
    <property type="entry name" value="Proton-linked_MCT"/>
</dbReference>
<proteinExistence type="inferred from homology"/>
<evidence type="ECO:0000313" key="5">
    <source>
        <dbReference type="EMBL" id="KAG2222773.1"/>
    </source>
</evidence>
<feature type="transmembrane region" description="Helical" evidence="3">
    <location>
        <begin position="192"/>
        <end position="220"/>
    </location>
</feature>